<keyword evidence="1" id="KW-0472">Membrane</keyword>
<gene>
    <name evidence="2" type="ORF">PR018_05375</name>
</gene>
<protein>
    <submittedName>
        <fullName evidence="2">Uncharacterized protein</fullName>
    </submittedName>
</protein>
<dbReference type="PROSITE" id="PS51257">
    <property type="entry name" value="PROKAR_LIPOPROTEIN"/>
    <property type="match status" value="1"/>
</dbReference>
<name>A0ABY8IKP3_9HYPH</name>
<feature type="transmembrane region" description="Helical" evidence="1">
    <location>
        <begin position="7"/>
        <end position="26"/>
    </location>
</feature>
<reference evidence="2" key="2">
    <citation type="journal article" date="2023" name="MicrobiologyOpen">
        <title>Genomics of the tumorigenes clade of the family Rhizobiaceae and description of Rhizobium rhododendri sp. nov.</title>
        <authorList>
            <person name="Kuzmanovic N."/>
            <person name="diCenzo G.C."/>
            <person name="Bunk B."/>
            <person name="Sproeer C."/>
            <person name="Fruehling A."/>
            <person name="Neumann-Schaal M."/>
            <person name="Overmann J."/>
            <person name="Smalla K."/>
        </authorList>
    </citation>
    <scope>NUCLEOTIDE SEQUENCE</scope>
    <source>
        <strain evidence="2">Rho-6.2</strain>
    </source>
</reference>
<organism evidence="2 3">
    <name type="scientific">Rhizobium rhododendri</name>
    <dbReference type="NCBI Taxonomy" id="2506430"/>
    <lineage>
        <taxon>Bacteria</taxon>
        <taxon>Pseudomonadati</taxon>
        <taxon>Pseudomonadota</taxon>
        <taxon>Alphaproteobacteria</taxon>
        <taxon>Hyphomicrobiales</taxon>
        <taxon>Rhizobiaceae</taxon>
        <taxon>Rhizobium/Agrobacterium group</taxon>
        <taxon>Rhizobium</taxon>
    </lineage>
</organism>
<reference evidence="2" key="1">
    <citation type="journal article" date="2019" name="Phytopathology">
        <title>A Novel Group of Rhizobium tumorigenes-Like Agrobacteria Associated with Crown Gall Disease of Rhododendron and Blueberry.</title>
        <authorList>
            <person name="Kuzmanovic N."/>
            <person name="Behrens P."/>
            <person name="Idczak E."/>
            <person name="Wagner S."/>
            <person name="Gotz M."/>
            <person name="Sproer C."/>
            <person name="Bunk B."/>
            <person name="Overmann J."/>
            <person name="Smalla K."/>
        </authorList>
    </citation>
    <scope>NUCLEOTIDE SEQUENCE</scope>
    <source>
        <strain evidence="2">Rho-6.2</strain>
    </source>
</reference>
<accession>A0ABY8IKP3</accession>
<dbReference type="RefSeq" id="WP_205470409.1">
    <property type="nucleotide sequence ID" value="NZ_CP117267.1"/>
</dbReference>
<keyword evidence="1" id="KW-0812">Transmembrane</keyword>
<evidence type="ECO:0000313" key="3">
    <source>
        <dbReference type="Proteomes" id="UP000318939"/>
    </source>
</evidence>
<evidence type="ECO:0000256" key="1">
    <source>
        <dbReference type="SAM" id="Phobius"/>
    </source>
</evidence>
<keyword evidence="3" id="KW-1185">Reference proteome</keyword>
<dbReference type="EMBL" id="CP117267">
    <property type="protein sequence ID" value="WFS23932.1"/>
    <property type="molecule type" value="Genomic_DNA"/>
</dbReference>
<dbReference type="Proteomes" id="UP000318939">
    <property type="component" value="Chromosome"/>
</dbReference>
<keyword evidence="1" id="KW-1133">Transmembrane helix</keyword>
<evidence type="ECO:0000313" key="2">
    <source>
        <dbReference type="EMBL" id="WFS23932.1"/>
    </source>
</evidence>
<sequence length="256" mass="29856">MTKVQGFILFICSVAALIGACLWYHAAPDYEPALAIIASLSGLVGSYWPLKPKKSRVTPEQKIAARDKWRPIFEKFFLEKAQHDYGTDAIIHDVARVDCYPDATEEKGISPWFRCGLMGTYHRGVLLGLQWTHIIQQVDGTWEENSRNTEGTKVILIGAIPYESVESVNFDGDDYYDFPHLFCHFEYKGQPYERLYYATENRLQHPTIKHQYYYTEIAKYEPKKPSRSFIKRPKEKPIFEMEIEESAPKSPWWRLF</sequence>
<proteinExistence type="predicted"/>